<feature type="transmembrane region" description="Helical" evidence="1">
    <location>
        <begin position="152"/>
        <end position="176"/>
    </location>
</feature>
<dbReference type="SMR" id="A0A7M7PXY8"/>
<dbReference type="InterPro" id="IPR016719">
    <property type="entry name" value="CAMLG"/>
</dbReference>
<dbReference type="EnsemblMetazoa" id="XM_031922886">
    <property type="protein sequence ID" value="XP_031778746"/>
    <property type="gene ID" value="LOC100117963"/>
</dbReference>
<name>A0A7M7PXY8_NASVI</name>
<keyword evidence="1" id="KW-0472">Membrane</keyword>
<proteinExistence type="predicted"/>
<dbReference type="Proteomes" id="UP000002358">
    <property type="component" value="Chromosome 2"/>
</dbReference>
<evidence type="ECO:0000313" key="3">
    <source>
        <dbReference type="Proteomes" id="UP000002358"/>
    </source>
</evidence>
<keyword evidence="3" id="KW-1185">Reference proteome</keyword>
<gene>
    <name evidence="2" type="primary">100117963</name>
</gene>
<protein>
    <submittedName>
        <fullName evidence="2">Uncharacterized protein</fullName>
    </submittedName>
</protein>
<sequence length="271" mass="31447">MADAAAKRELRRRRILENSESRLQRITGRVKERTTEVLFDYFTEKSNNGIADSRPRTDNGFANTNNSFIKESEVILEQKHKDFLKRDNSSDLHDLELTESDVLYQQPDNHFTPNHLNLQYNLKEDKEDYELNLKSKTTAADRATLEQCQYSLFYKLFFSPFASIFLAVFVNILSLANVDFTLYKGILTPYFIMATTRLCLGKKSEESQGSSMLMAALILCNIKPEIVRILKKMIAFYSTAVKDFAVYLTSFVLINWIISIFRPDLSYLQFF</sequence>
<dbReference type="GO" id="GO:0043529">
    <property type="term" value="C:GET complex"/>
    <property type="evidence" value="ECO:0007669"/>
    <property type="project" value="TreeGrafter"/>
</dbReference>
<reference evidence="2" key="1">
    <citation type="submission" date="2021-01" db="UniProtKB">
        <authorList>
            <consortium name="EnsemblMetazoa"/>
        </authorList>
    </citation>
    <scope>IDENTIFICATION</scope>
</reference>
<keyword evidence="1" id="KW-0812">Transmembrane</keyword>
<dbReference type="OrthoDB" id="9895378at2759"/>
<organism evidence="2 3">
    <name type="scientific">Nasonia vitripennis</name>
    <name type="common">Parasitic wasp</name>
    <dbReference type="NCBI Taxonomy" id="7425"/>
    <lineage>
        <taxon>Eukaryota</taxon>
        <taxon>Metazoa</taxon>
        <taxon>Ecdysozoa</taxon>
        <taxon>Arthropoda</taxon>
        <taxon>Hexapoda</taxon>
        <taxon>Insecta</taxon>
        <taxon>Pterygota</taxon>
        <taxon>Neoptera</taxon>
        <taxon>Endopterygota</taxon>
        <taxon>Hymenoptera</taxon>
        <taxon>Apocrita</taxon>
        <taxon>Proctotrupomorpha</taxon>
        <taxon>Chalcidoidea</taxon>
        <taxon>Pteromalidae</taxon>
        <taxon>Pteromalinae</taxon>
        <taxon>Nasonia</taxon>
    </lineage>
</organism>
<evidence type="ECO:0000256" key="1">
    <source>
        <dbReference type="SAM" id="Phobius"/>
    </source>
</evidence>
<evidence type="ECO:0000313" key="2">
    <source>
        <dbReference type="EnsemblMetazoa" id="XP_031778746"/>
    </source>
</evidence>
<accession>A0A7M7PXY8</accession>
<keyword evidence="1" id="KW-1133">Transmembrane helix</keyword>
<feature type="transmembrane region" description="Helical" evidence="1">
    <location>
        <begin position="244"/>
        <end position="261"/>
    </location>
</feature>
<dbReference type="GO" id="GO:0071816">
    <property type="term" value="P:tail-anchored membrane protein insertion into ER membrane"/>
    <property type="evidence" value="ECO:0007669"/>
    <property type="project" value="TreeGrafter"/>
</dbReference>
<dbReference type="AlphaFoldDB" id="A0A7M7PXY8"/>
<dbReference type="PANTHER" id="PTHR15026">
    <property type="entry name" value="CALCIUM-SIGNAL MODULATING CYCLOPHILIN LIGAND CAML"/>
    <property type="match status" value="1"/>
</dbReference>
<dbReference type="PANTHER" id="PTHR15026:SF0">
    <property type="entry name" value="GUIDED ENTRY OF TAIL-ANCHORED PROTEINS FACTOR CAMLG"/>
    <property type="match status" value="1"/>
</dbReference>
<dbReference type="InParanoid" id="A0A7M7PXY8"/>